<protein>
    <submittedName>
        <fullName evidence="1">Uncharacterized protein</fullName>
    </submittedName>
</protein>
<reference evidence="1 2" key="1">
    <citation type="submission" date="2018-10" db="EMBL/GenBank/DDBJ databases">
        <title>A high-quality apple genome assembly.</title>
        <authorList>
            <person name="Hu J."/>
        </authorList>
    </citation>
    <scope>NUCLEOTIDE SEQUENCE [LARGE SCALE GENOMIC DNA]</scope>
    <source>
        <strain evidence="2">cv. HFTH1</strain>
        <tissue evidence="1">Young leaf</tissue>
    </source>
</reference>
<dbReference type="AlphaFoldDB" id="A0A498JDJ2"/>
<sequence length="115" mass="12820">KVPFFPANEASATIFPLPLSSSISLSSLSLSNLIIVSISTTNDLFVQLGFLDLQRWEVELKRDGEERARNVLKVRKGNVNNKSVGSWWLTQVSTHVGKILPCSFLYCVCLCLYSL</sequence>
<organism evidence="1 2">
    <name type="scientific">Malus domestica</name>
    <name type="common">Apple</name>
    <name type="synonym">Pyrus malus</name>
    <dbReference type="NCBI Taxonomy" id="3750"/>
    <lineage>
        <taxon>Eukaryota</taxon>
        <taxon>Viridiplantae</taxon>
        <taxon>Streptophyta</taxon>
        <taxon>Embryophyta</taxon>
        <taxon>Tracheophyta</taxon>
        <taxon>Spermatophyta</taxon>
        <taxon>Magnoliopsida</taxon>
        <taxon>eudicotyledons</taxon>
        <taxon>Gunneridae</taxon>
        <taxon>Pentapetalae</taxon>
        <taxon>rosids</taxon>
        <taxon>fabids</taxon>
        <taxon>Rosales</taxon>
        <taxon>Rosaceae</taxon>
        <taxon>Amygdaloideae</taxon>
        <taxon>Maleae</taxon>
        <taxon>Malus</taxon>
    </lineage>
</organism>
<keyword evidence="2" id="KW-1185">Reference proteome</keyword>
<proteinExistence type="predicted"/>
<dbReference type="Proteomes" id="UP000290289">
    <property type="component" value="Chromosome 8"/>
</dbReference>
<evidence type="ECO:0000313" key="2">
    <source>
        <dbReference type="Proteomes" id="UP000290289"/>
    </source>
</evidence>
<name>A0A498JDJ2_MALDO</name>
<feature type="non-terminal residue" evidence="1">
    <location>
        <position position="1"/>
    </location>
</feature>
<evidence type="ECO:0000313" key="1">
    <source>
        <dbReference type="EMBL" id="RXH91893.1"/>
    </source>
</evidence>
<accession>A0A498JDJ2</accession>
<comment type="caution">
    <text evidence="1">The sequence shown here is derived from an EMBL/GenBank/DDBJ whole genome shotgun (WGS) entry which is preliminary data.</text>
</comment>
<dbReference type="EMBL" id="RDQH01000334">
    <property type="protein sequence ID" value="RXH91893.1"/>
    <property type="molecule type" value="Genomic_DNA"/>
</dbReference>
<gene>
    <name evidence="1" type="ORF">DVH24_020916</name>
</gene>